<evidence type="ECO:0000313" key="2">
    <source>
        <dbReference type="EMBL" id="KAG6539083.1"/>
    </source>
</evidence>
<feature type="domain" description="DUF7870" evidence="1">
    <location>
        <begin position="291"/>
        <end position="386"/>
    </location>
</feature>
<keyword evidence="3" id="KW-1185">Reference proteome</keyword>
<dbReference type="Pfam" id="PF25276">
    <property type="entry name" value="DUF7870"/>
    <property type="match status" value="1"/>
</dbReference>
<dbReference type="PANTHER" id="PTHR33597">
    <property type="entry name" value="OS02G0760400 PROTEIN"/>
    <property type="match status" value="1"/>
</dbReference>
<name>A0A8J5IB00_ZINOF</name>
<dbReference type="PANTHER" id="PTHR33597:SF11">
    <property type="entry name" value="OS07G0620600 PROTEIN"/>
    <property type="match status" value="1"/>
</dbReference>
<sequence length="388" mass="43627">MKSTPWAVRGHGESQAAHPVARGADELVIRLPHPLVLSVIARSMLVTTAILAFPWLRSILPHAAAGLILPSPPHRWADDPFFLPMLLRDLRREGLLVASARGPAVFLGNPGARIALVKQNKMFPVMTEIGRMAVPDHSVDFVLDADGFCDASFVFVDRILRIGGVAIIRLSVDPSRIFHLPTNYKIVYIRQFGSTIVGIKKMTHAIARLEANSAEFEDIRIGRKLLAAPEQIDKLPKNQIGRKLLAQSNSNLLRASEYALLDLALDLKSLAMFRKKIKQHVHRHWAPCTNEQQELFEVIILDIMEKGNGAIGATGIAEWLLDNASQDEFELMTFEAEVIEKLPKKTKAIGTVDEFLLKRTNQWPYWECLTLYGRLRNEVVAVRQWFEE</sequence>
<accession>A0A8J5IB00</accession>
<gene>
    <name evidence="2" type="ORF">ZIOFF_004236</name>
</gene>
<dbReference type="AlphaFoldDB" id="A0A8J5IB00"/>
<organism evidence="2 3">
    <name type="scientific">Zingiber officinale</name>
    <name type="common">Ginger</name>
    <name type="synonym">Amomum zingiber</name>
    <dbReference type="NCBI Taxonomy" id="94328"/>
    <lineage>
        <taxon>Eukaryota</taxon>
        <taxon>Viridiplantae</taxon>
        <taxon>Streptophyta</taxon>
        <taxon>Embryophyta</taxon>
        <taxon>Tracheophyta</taxon>
        <taxon>Spermatophyta</taxon>
        <taxon>Magnoliopsida</taxon>
        <taxon>Liliopsida</taxon>
        <taxon>Zingiberales</taxon>
        <taxon>Zingiberaceae</taxon>
        <taxon>Zingiber</taxon>
    </lineage>
</organism>
<evidence type="ECO:0000313" key="3">
    <source>
        <dbReference type="Proteomes" id="UP000734854"/>
    </source>
</evidence>
<evidence type="ECO:0000259" key="1">
    <source>
        <dbReference type="Pfam" id="PF25276"/>
    </source>
</evidence>
<dbReference type="Proteomes" id="UP000734854">
    <property type="component" value="Unassembled WGS sequence"/>
</dbReference>
<protein>
    <recommendedName>
        <fullName evidence="1">DUF7870 domain-containing protein</fullName>
    </recommendedName>
</protein>
<dbReference type="InterPro" id="IPR057192">
    <property type="entry name" value="DUF7870"/>
</dbReference>
<reference evidence="2 3" key="1">
    <citation type="submission" date="2020-08" db="EMBL/GenBank/DDBJ databases">
        <title>Plant Genome Project.</title>
        <authorList>
            <person name="Zhang R.-G."/>
        </authorList>
    </citation>
    <scope>NUCLEOTIDE SEQUENCE [LARGE SCALE GENOMIC DNA]</scope>
    <source>
        <tissue evidence="2">Rhizome</tissue>
    </source>
</reference>
<dbReference type="EMBL" id="JACMSC010000001">
    <property type="protein sequence ID" value="KAG6539083.1"/>
    <property type="molecule type" value="Genomic_DNA"/>
</dbReference>
<comment type="caution">
    <text evidence="2">The sequence shown here is derived from an EMBL/GenBank/DDBJ whole genome shotgun (WGS) entry which is preliminary data.</text>
</comment>
<proteinExistence type="predicted"/>